<sequence length="129" mass="14512">MSSKLRYPCSYGGSSGELRNYDYNYYDSAKEVFDRAVLRNYRDKLIDLRRCSCDLILPSRASLSSQSLYFALLPVVVTALAPLSPTSSFLSTVQVTPYLLRDNHMPSKPLLKPLLLCKNLAKQPTTLSL</sequence>
<gene>
    <name evidence="1" type="ORF">LTRI10_LOCUS9415</name>
</gene>
<evidence type="ECO:0000313" key="2">
    <source>
        <dbReference type="Proteomes" id="UP001497516"/>
    </source>
</evidence>
<accession>A0AAV2D2V0</accession>
<dbReference type="AlphaFoldDB" id="A0AAV2D2V0"/>
<keyword evidence="2" id="KW-1185">Reference proteome</keyword>
<reference evidence="1 2" key="1">
    <citation type="submission" date="2024-04" db="EMBL/GenBank/DDBJ databases">
        <authorList>
            <person name="Fracassetti M."/>
        </authorList>
    </citation>
    <scope>NUCLEOTIDE SEQUENCE [LARGE SCALE GENOMIC DNA]</scope>
</reference>
<name>A0AAV2D2V0_9ROSI</name>
<dbReference type="Proteomes" id="UP001497516">
    <property type="component" value="Chromosome 10"/>
</dbReference>
<evidence type="ECO:0000313" key="1">
    <source>
        <dbReference type="EMBL" id="CAL1362345.1"/>
    </source>
</evidence>
<dbReference type="EMBL" id="OZ034814">
    <property type="protein sequence ID" value="CAL1362345.1"/>
    <property type="molecule type" value="Genomic_DNA"/>
</dbReference>
<organism evidence="1 2">
    <name type="scientific">Linum trigynum</name>
    <dbReference type="NCBI Taxonomy" id="586398"/>
    <lineage>
        <taxon>Eukaryota</taxon>
        <taxon>Viridiplantae</taxon>
        <taxon>Streptophyta</taxon>
        <taxon>Embryophyta</taxon>
        <taxon>Tracheophyta</taxon>
        <taxon>Spermatophyta</taxon>
        <taxon>Magnoliopsida</taxon>
        <taxon>eudicotyledons</taxon>
        <taxon>Gunneridae</taxon>
        <taxon>Pentapetalae</taxon>
        <taxon>rosids</taxon>
        <taxon>fabids</taxon>
        <taxon>Malpighiales</taxon>
        <taxon>Linaceae</taxon>
        <taxon>Linum</taxon>
    </lineage>
</organism>
<protein>
    <submittedName>
        <fullName evidence="1">Uncharacterized protein</fullName>
    </submittedName>
</protein>
<proteinExistence type="predicted"/>